<accession>A0A916QXR9</accession>
<evidence type="ECO:0000256" key="7">
    <source>
        <dbReference type="ARBA" id="ARBA00038032"/>
    </source>
</evidence>
<sequence>MTWVYLLLAIGAEVIGTLSLKASEGLSKMHFVGLTVVGYGISFYFLAIVLRSFPVGLAYAVWSGAGVAIVTVASALLFGDRIDTAGFVGISLIVCGVLVINLFSSSVPH</sequence>
<dbReference type="Proteomes" id="UP000628017">
    <property type="component" value="Unassembled WGS sequence"/>
</dbReference>
<dbReference type="AlphaFoldDB" id="A0A916QXR9"/>
<dbReference type="GO" id="GO:1990961">
    <property type="term" value="P:xenobiotic detoxification by transmembrane export across the plasma membrane"/>
    <property type="evidence" value="ECO:0007669"/>
    <property type="project" value="UniProtKB-ARBA"/>
</dbReference>
<evidence type="ECO:0000256" key="8">
    <source>
        <dbReference type="RuleBase" id="RU003942"/>
    </source>
</evidence>
<dbReference type="PANTHER" id="PTHR30561">
    <property type="entry name" value="SMR FAMILY PROTON-DEPENDENT DRUG EFFLUX TRANSPORTER SUGE"/>
    <property type="match status" value="1"/>
</dbReference>
<dbReference type="GO" id="GO:0022857">
    <property type="term" value="F:transmembrane transporter activity"/>
    <property type="evidence" value="ECO:0007669"/>
    <property type="project" value="InterPro"/>
</dbReference>
<protein>
    <submittedName>
        <fullName evidence="10">Multidrug transporter</fullName>
    </submittedName>
</protein>
<keyword evidence="6 9" id="KW-0472">Membrane</keyword>
<evidence type="ECO:0000256" key="6">
    <source>
        <dbReference type="ARBA" id="ARBA00023136"/>
    </source>
</evidence>
<feature type="transmembrane region" description="Helical" evidence="9">
    <location>
        <begin position="57"/>
        <end position="78"/>
    </location>
</feature>
<reference evidence="10" key="2">
    <citation type="submission" date="2020-09" db="EMBL/GenBank/DDBJ databases">
        <authorList>
            <person name="Sun Q."/>
            <person name="Zhou Y."/>
        </authorList>
    </citation>
    <scope>NUCLEOTIDE SEQUENCE</scope>
    <source>
        <strain evidence="10">CGMCC 1.15880</strain>
    </source>
</reference>
<evidence type="ECO:0000256" key="9">
    <source>
        <dbReference type="SAM" id="Phobius"/>
    </source>
</evidence>
<dbReference type="InterPro" id="IPR037185">
    <property type="entry name" value="EmrE-like"/>
</dbReference>
<dbReference type="EMBL" id="BMKA01000002">
    <property type="protein sequence ID" value="GGA16628.1"/>
    <property type="molecule type" value="Genomic_DNA"/>
</dbReference>
<reference evidence="10" key="1">
    <citation type="journal article" date="2014" name="Int. J. Syst. Evol. Microbiol.">
        <title>Complete genome sequence of Corynebacterium casei LMG S-19264T (=DSM 44701T), isolated from a smear-ripened cheese.</title>
        <authorList>
            <consortium name="US DOE Joint Genome Institute (JGI-PGF)"/>
            <person name="Walter F."/>
            <person name="Albersmeier A."/>
            <person name="Kalinowski J."/>
            <person name="Ruckert C."/>
        </authorList>
    </citation>
    <scope>NUCLEOTIDE SEQUENCE</scope>
    <source>
        <strain evidence="10">CGMCC 1.15880</strain>
    </source>
</reference>
<proteinExistence type="inferred from homology"/>
<dbReference type="GO" id="GO:0005886">
    <property type="term" value="C:plasma membrane"/>
    <property type="evidence" value="ECO:0007669"/>
    <property type="project" value="UniProtKB-SubCell"/>
</dbReference>
<dbReference type="Pfam" id="PF00893">
    <property type="entry name" value="Multi_Drug_Res"/>
    <property type="match status" value="1"/>
</dbReference>
<organism evidence="10 11">
    <name type="scientific">Neptunicoccus cionae</name>
    <dbReference type="NCBI Taxonomy" id="2035344"/>
    <lineage>
        <taxon>Bacteria</taxon>
        <taxon>Pseudomonadati</taxon>
        <taxon>Pseudomonadota</taxon>
        <taxon>Alphaproteobacteria</taxon>
        <taxon>Rhodobacterales</taxon>
        <taxon>Paracoccaceae</taxon>
        <taxon>Neptunicoccus</taxon>
    </lineage>
</organism>
<evidence type="ECO:0000256" key="1">
    <source>
        <dbReference type="ARBA" id="ARBA00004651"/>
    </source>
</evidence>
<keyword evidence="3" id="KW-1003">Cell membrane</keyword>
<evidence type="ECO:0000313" key="11">
    <source>
        <dbReference type="Proteomes" id="UP000628017"/>
    </source>
</evidence>
<evidence type="ECO:0000256" key="5">
    <source>
        <dbReference type="ARBA" id="ARBA00022989"/>
    </source>
</evidence>
<dbReference type="SUPFAM" id="SSF103481">
    <property type="entry name" value="Multidrug resistance efflux transporter EmrE"/>
    <property type="match status" value="1"/>
</dbReference>
<feature type="transmembrane region" description="Helical" evidence="9">
    <location>
        <begin position="84"/>
        <end position="103"/>
    </location>
</feature>
<keyword evidence="11" id="KW-1185">Reference proteome</keyword>
<dbReference type="RefSeq" id="WP_188673215.1">
    <property type="nucleotide sequence ID" value="NZ_BMKA01000002.1"/>
</dbReference>
<dbReference type="Gene3D" id="1.10.3730.20">
    <property type="match status" value="1"/>
</dbReference>
<evidence type="ECO:0000256" key="3">
    <source>
        <dbReference type="ARBA" id="ARBA00022475"/>
    </source>
</evidence>
<evidence type="ECO:0000256" key="4">
    <source>
        <dbReference type="ARBA" id="ARBA00022692"/>
    </source>
</evidence>
<keyword evidence="5 9" id="KW-1133">Transmembrane helix</keyword>
<comment type="subcellular location">
    <subcellularLocation>
        <location evidence="1 8">Cell membrane</location>
        <topology evidence="1 8">Multi-pass membrane protein</topology>
    </subcellularLocation>
</comment>
<keyword evidence="2" id="KW-0813">Transport</keyword>
<gene>
    <name evidence="10" type="ORF">GCM10011498_16400</name>
</gene>
<dbReference type="InterPro" id="IPR045324">
    <property type="entry name" value="Small_multidrug_res"/>
</dbReference>
<name>A0A916QXR9_9RHOB</name>
<evidence type="ECO:0000313" key="10">
    <source>
        <dbReference type="EMBL" id="GGA16628.1"/>
    </source>
</evidence>
<comment type="similarity">
    <text evidence="7 8">Belongs to the drug/metabolite transporter (DMT) superfamily. Small multidrug resistance (SMR) (TC 2.A.7.1) family.</text>
</comment>
<comment type="caution">
    <text evidence="10">The sequence shown here is derived from an EMBL/GenBank/DDBJ whole genome shotgun (WGS) entry which is preliminary data.</text>
</comment>
<keyword evidence="4 8" id="KW-0812">Transmembrane</keyword>
<evidence type="ECO:0000256" key="2">
    <source>
        <dbReference type="ARBA" id="ARBA00022448"/>
    </source>
</evidence>
<feature type="transmembrane region" description="Helical" evidence="9">
    <location>
        <begin position="31"/>
        <end position="50"/>
    </location>
</feature>
<dbReference type="PANTHER" id="PTHR30561:SF1">
    <property type="entry name" value="MULTIDRUG TRANSPORTER EMRE"/>
    <property type="match status" value="1"/>
</dbReference>
<dbReference type="InterPro" id="IPR000390">
    <property type="entry name" value="Small_drug/metabolite_transptr"/>
</dbReference>
<dbReference type="FunFam" id="1.10.3730.20:FF:000001">
    <property type="entry name" value="Quaternary ammonium compound resistance transporter SugE"/>
    <property type="match status" value="1"/>
</dbReference>